<dbReference type="GO" id="GO:0015627">
    <property type="term" value="C:type II protein secretion system complex"/>
    <property type="evidence" value="ECO:0007669"/>
    <property type="project" value="InterPro"/>
</dbReference>
<dbReference type="STRING" id="1926881.BTJ39_05085"/>
<dbReference type="Gene3D" id="3.30.700.10">
    <property type="entry name" value="Glycoprotein, Type 4 Pilin"/>
    <property type="match status" value="1"/>
</dbReference>
<comment type="subcellular location">
    <subcellularLocation>
        <location evidence="1">Membrane</location>
        <topology evidence="1">Single-pass membrane protein</topology>
    </subcellularLocation>
</comment>
<dbReference type="NCBIfam" id="TIGR02532">
    <property type="entry name" value="IV_pilin_GFxxxE"/>
    <property type="match status" value="1"/>
</dbReference>
<dbReference type="InterPro" id="IPR012902">
    <property type="entry name" value="N_methyl_site"/>
</dbReference>
<keyword evidence="4" id="KW-1185">Reference proteome</keyword>
<comment type="caution">
    <text evidence="3">The sequence shown here is derived from an EMBL/GenBank/DDBJ whole genome shotgun (WGS) entry which is preliminary data.</text>
</comment>
<dbReference type="PRINTS" id="PR00813">
    <property type="entry name" value="BCTERIALGSPG"/>
</dbReference>
<dbReference type="GO" id="GO:0016020">
    <property type="term" value="C:membrane"/>
    <property type="evidence" value="ECO:0007669"/>
    <property type="project" value="UniProtKB-SubCell"/>
</dbReference>
<dbReference type="PANTHER" id="PTHR30093">
    <property type="entry name" value="GENERAL SECRETION PATHWAY PROTEIN G"/>
    <property type="match status" value="1"/>
</dbReference>
<accession>A0A1S8YQB6</accession>
<evidence type="ECO:0000256" key="2">
    <source>
        <dbReference type="ARBA" id="ARBA00022481"/>
    </source>
</evidence>
<dbReference type="PROSITE" id="PS00409">
    <property type="entry name" value="PROKAR_NTER_METHYL"/>
    <property type="match status" value="1"/>
</dbReference>
<proteinExistence type="predicted"/>
<gene>
    <name evidence="3" type="ORF">BTJ39_05085</name>
</gene>
<dbReference type="SUPFAM" id="SSF54523">
    <property type="entry name" value="Pili subunits"/>
    <property type="match status" value="1"/>
</dbReference>
<dbReference type="GO" id="GO:0015628">
    <property type="term" value="P:protein secretion by the type II secretion system"/>
    <property type="evidence" value="ECO:0007669"/>
    <property type="project" value="InterPro"/>
</dbReference>
<evidence type="ECO:0000256" key="1">
    <source>
        <dbReference type="ARBA" id="ARBA00004167"/>
    </source>
</evidence>
<evidence type="ECO:0000313" key="4">
    <source>
        <dbReference type="Proteomes" id="UP000190667"/>
    </source>
</evidence>
<protein>
    <submittedName>
        <fullName evidence="3">General secretion pathway protein GspG</fullName>
    </submittedName>
</protein>
<dbReference type="InterPro" id="IPR045584">
    <property type="entry name" value="Pilin-like"/>
</dbReference>
<dbReference type="Pfam" id="PF07963">
    <property type="entry name" value="N_methyl"/>
    <property type="match status" value="1"/>
</dbReference>
<dbReference type="PANTHER" id="PTHR30093:SF47">
    <property type="entry name" value="TYPE IV PILUS NON-CORE MINOR PILIN PILE"/>
    <property type="match status" value="1"/>
</dbReference>
<organism evidence="3 4">
    <name type="scientific">Izhakiella australiensis</name>
    <dbReference type="NCBI Taxonomy" id="1926881"/>
    <lineage>
        <taxon>Bacteria</taxon>
        <taxon>Pseudomonadati</taxon>
        <taxon>Pseudomonadota</taxon>
        <taxon>Gammaproteobacteria</taxon>
        <taxon>Enterobacterales</taxon>
        <taxon>Erwiniaceae</taxon>
        <taxon>Izhakiella</taxon>
    </lineage>
</organism>
<dbReference type="EMBL" id="MRUL01000002">
    <property type="protein sequence ID" value="OON41339.1"/>
    <property type="molecule type" value="Genomic_DNA"/>
</dbReference>
<name>A0A1S8YQB6_9GAMM</name>
<evidence type="ECO:0000313" key="3">
    <source>
        <dbReference type="EMBL" id="OON41339.1"/>
    </source>
</evidence>
<reference evidence="3 4" key="1">
    <citation type="submission" date="2016-12" db="EMBL/GenBank/DDBJ databases">
        <title>Izhakiella australiana sp. nov. of genus Izhakiella isolated from Australian desert.</title>
        <authorList>
            <person name="Ji M."/>
        </authorList>
    </citation>
    <scope>NUCLEOTIDE SEQUENCE [LARGE SCALE GENOMIC DNA]</scope>
    <source>
        <strain evidence="3 4">D4N98</strain>
    </source>
</reference>
<dbReference type="AlphaFoldDB" id="A0A1S8YQB6"/>
<sequence>MIVRNQQGFTLIEMMVTLTLLATLAAAALPMVQRYQQQRNEEVLRESLRDIRSAIDRYAQASEEGRIEKDAEASSYPPTLDALVAGVMDKTSAEKKKIYFLRRIPRDPFCQCEGKRDSETWKLRASTQPPGEFSGGKDVFDIRSGSIETGLNGVPYAQW</sequence>
<dbReference type="OrthoDB" id="9790526at2"/>
<dbReference type="Proteomes" id="UP000190667">
    <property type="component" value="Unassembled WGS sequence"/>
</dbReference>
<dbReference type="InterPro" id="IPR000983">
    <property type="entry name" value="Bac_GSPG_pilin"/>
</dbReference>
<dbReference type="RefSeq" id="WP_078001590.1">
    <property type="nucleotide sequence ID" value="NZ_MRUL01000002.1"/>
</dbReference>
<keyword evidence="2" id="KW-0488">Methylation</keyword>